<proteinExistence type="predicted"/>
<feature type="region of interest" description="Disordered" evidence="1">
    <location>
        <begin position="47"/>
        <end position="70"/>
    </location>
</feature>
<sequence>MSDEEVSIVFCVSADASVLERVLRQLDGAGSVVSCADLTQLRAILFPPSGGSTPPVRIPPSSAAGPPDRP</sequence>
<dbReference type="Proteomes" id="UP000586947">
    <property type="component" value="Unassembled WGS sequence"/>
</dbReference>
<comment type="caution">
    <text evidence="2">The sequence shown here is derived from an EMBL/GenBank/DDBJ whole genome shotgun (WGS) entry which is preliminary data.</text>
</comment>
<gene>
    <name evidence="2" type="ORF">HNR20_002341</name>
</gene>
<evidence type="ECO:0000313" key="3">
    <source>
        <dbReference type="Proteomes" id="UP000586947"/>
    </source>
</evidence>
<dbReference type="RefSeq" id="WP_373291013.1">
    <property type="nucleotide sequence ID" value="NZ_BMNF01000002.1"/>
</dbReference>
<keyword evidence="3" id="KW-1185">Reference proteome</keyword>
<evidence type="ECO:0000313" key="2">
    <source>
        <dbReference type="EMBL" id="MBB5477836.1"/>
    </source>
</evidence>
<protein>
    <submittedName>
        <fullName evidence="2">Uncharacterized protein</fullName>
    </submittedName>
</protein>
<reference evidence="2 3" key="1">
    <citation type="submission" date="2020-08" db="EMBL/GenBank/DDBJ databases">
        <title>Sequencing the genomes of 1000 actinobacteria strains.</title>
        <authorList>
            <person name="Klenk H.-P."/>
        </authorList>
    </citation>
    <scope>NUCLEOTIDE SEQUENCE [LARGE SCALE GENOMIC DNA]</scope>
    <source>
        <strain evidence="2 3">DSM 103125</strain>
    </source>
</reference>
<dbReference type="EMBL" id="JACHDP010000001">
    <property type="protein sequence ID" value="MBB5477836.1"/>
    <property type="molecule type" value="Genomic_DNA"/>
</dbReference>
<evidence type="ECO:0000256" key="1">
    <source>
        <dbReference type="SAM" id="MobiDB-lite"/>
    </source>
</evidence>
<accession>A0A840VPD9</accession>
<name>A0A840VPD9_9ACTN</name>
<dbReference type="AlphaFoldDB" id="A0A840VPD9"/>
<organism evidence="2 3">
    <name type="scientific">Micromonospora parathelypteridis</name>
    <dbReference type="NCBI Taxonomy" id="1839617"/>
    <lineage>
        <taxon>Bacteria</taxon>
        <taxon>Bacillati</taxon>
        <taxon>Actinomycetota</taxon>
        <taxon>Actinomycetes</taxon>
        <taxon>Micromonosporales</taxon>
        <taxon>Micromonosporaceae</taxon>
        <taxon>Micromonospora</taxon>
    </lineage>
</organism>